<dbReference type="OrthoDB" id="275810at2"/>
<gene>
    <name evidence="6" type="primary">vraR_1</name>
    <name evidence="6" type="ORF">Q31a_35180</name>
</gene>
<keyword evidence="2" id="KW-0238">DNA-binding</keyword>
<evidence type="ECO:0000256" key="1">
    <source>
        <dbReference type="ARBA" id="ARBA00022553"/>
    </source>
</evidence>
<evidence type="ECO:0000259" key="5">
    <source>
        <dbReference type="PROSITE" id="PS50110"/>
    </source>
</evidence>
<evidence type="ECO:0000256" key="3">
    <source>
        <dbReference type="PROSITE-ProRule" id="PRU00169"/>
    </source>
</evidence>
<dbReference type="GO" id="GO:0006355">
    <property type="term" value="P:regulation of DNA-templated transcription"/>
    <property type="evidence" value="ECO:0007669"/>
    <property type="project" value="InterPro"/>
</dbReference>
<dbReference type="CDD" id="cd17535">
    <property type="entry name" value="REC_NarL-like"/>
    <property type="match status" value="1"/>
</dbReference>
<dbReference type="GO" id="GO:0000160">
    <property type="term" value="P:phosphorelay signal transduction system"/>
    <property type="evidence" value="ECO:0007669"/>
    <property type="project" value="InterPro"/>
</dbReference>
<dbReference type="SUPFAM" id="SSF46894">
    <property type="entry name" value="C-terminal effector domain of the bipartite response regulators"/>
    <property type="match status" value="1"/>
</dbReference>
<dbReference type="InterPro" id="IPR000792">
    <property type="entry name" value="Tscrpt_reg_LuxR_C"/>
</dbReference>
<feature type="domain" description="Response regulatory" evidence="5">
    <location>
        <begin position="1"/>
        <end position="119"/>
    </location>
</feature>
<feature type="domain" description="HTH luxR-type" evidence="4">
    <location>
        <begin position="143"/>
        <end position="208"/>
    </location>
</feature>
<dbReference type="SUPFAM" id="SSF52172">
    <property type="entry name" value="CheY-like"/>
    <property type="match status" value="1"/>
</dbReference>
<keyword evidence="1 3" id="KW-0597">Phosphoprotein</keyword>
<proteinExistence type="predicted"/>
<dbReference type="InterPro" id="IPR001789">
    <property type="entry name" value="Sig_transdc_resp-reg_receiver"/>
</dbReference>
<evidence type="ECO:0000256" key="2">
    <source>
        <dbReference type="ARBA" id="ARBA00023125"/>
    </source>
</evidence>
<dbReference type="GO" id="GO:0003677">
    <property type="term" value="F:DNA binding"/>
    <property type="evidence" value="ECO:0007669"/>
    <property type="project" value="UniProtKB-KW"/>
</dbReference>
<dbReference type="PROSITE" id="PS50043">
    <property type="entry name" value="HTH_LUXR_2"/>
    <property type="match status" value="1"/>
</dbReference>
<dbReference type="InterPro" id="IPR011006">
    <property type="entry name" value="CheY-like_superfamily"/>
</dbReference>
<dbReference type="PRINTS" id="PR00038">
    <property type="entry name" value="HTHLUXR"/>
</dbReference>
<dbReference type="PANTHER" id="PTHR43214:SF43">
    <property type="entry name" value="TWO-COMPONENT RESPONSE REGULATOR"/>
    <property type="match status" value="1"/>
</dbReference>
<accession>A0A518G9C1</accession>
<dbReference type="AlphaFoldDB" id="A0A518G9C1"/>
<dbReference type="SMART" id="SM00421">
    <property type="entry name" value="HTH_LUXR"/>
    <property type="match status" value="1"/>
</dbReference>
<dbReference type="KEGG" id="ahel:Q31a_35180"/>
<dbReference type="InterPro" id="IPR016032">
    <property type="entry name" value="Sig_transdc_resp-reg_C-effctor"/>
</dbReference>
<dbReference type="SMART" id="SM00448">
    <property type="entry name" value="REC"/>
    <property type="match status" value="1"/>
</dbReference>
<dbReference type="CDD" id="cd06170">
    <property type="entry name" value="LuxR_C_like"/>
    <property type="match status" value="1"/>
</dbReference>
<dbReference type="InterPro" id="IPR058245">
    <property type="entry name" value="NreC/VraR/RcsB-like_REC"/>
</dbReference>
<dbReference type="PROSITE" id="PS50110">
    <property type="entry name" value="RESPONSE_REGULATORY"/>
    <property type="match status" value="1"/>
</dbReference>
<evidence type="ECO:0000313" key="6">
    <source>
        <dbReference type="EMBL" id="QDV25195.1"/>
    </source>
</evidence>
<evidence type="ECO:0000259" key="4">
    <source>
        <dbReference type="PROSITE" id="PS50043"/>
    </source>
</evidence>
<organism evidence="6 7">
    <name type="scientific">Aureliella helgolandensis</name>
    <dbReference type="NCBI Taxonomy" id="2527968"/>
    <lineage>
        <taxon>Bacteria</taxon>
        <taxon>Pseudomonadati</taxon>
        <taxon>Planctomycetota</taxon>
        <taxon>Planctomycetia</taxon>
        <taxon>Pirellulales</taxon>
        <taxon>Pirellulaceae</taxon>
        <taxon>Aureliella</taxon>
    </lineage>
</organism>
<dbReference type="PANTHER" id="PTHR43214">
    <property type="entry name" value="TWO-COMPONENT RESPONSE REGULATOR"/>
    <property type="match status" value="1"/>
</dbReference>
<dbReference type="Proteomes" id="UP000318017">
    <property type="component" value="Chromosome"/>
</dbReference>
<name>A0A518G9C1_9BACT</name>
<dbReference type="Gene3D" id="3.40.50.2300">
    <property type="match status" value="1"/>
</dbReference>
<feature type="modified residue" description="4-aspartylphosphate" evidence="3">
    <location>
        <position position="54"/>
    </location>
</feature>
<keyword evidence="7" id="KW-1185">Reference proteome</keyword>
<dbReference type="InterPro" id="IPR039420">
    <property type="entry name" value="WalR-like"/>
</dbReference>
<sequence length="213" mass="23294">MLVEDNAEYRQVIAPAINDELDIDLASQFGTAERALDSLQEQADSVKPDVILLDLRLPGMDGLSAIEHLRAQSNQAKIIVLTQSDHEEDVLRAISCGAAGYLLKSATLSQITDGIRTVYTGGGLLNTKLAAMIMRRLKKLLPSDERLEMLTEREVEVLSLLADGCERKSIADQLRISNATVCTHVAHIYEKLKVQNAPAAVAKAFRFGVLPTQ</sequence>
<protein>
    <submittedName>
        <fullName evidence="6">Response regulator protein VraR</fullName>
    </submittedName>
</protein>
<dbReference type="Pfam" id="PF00196">
    <property type="entry name" value="GerE"/>
    <property type="match status" value="1"/>
</dbReference>
<evidence type="ECO:0000313" key="7">
    <source>
        <dbReference type="Proteomes" id="UP000318017"/>
    </source>
</evidence>
<reference evidence="6 7" key="1">
    <citation type="submission" date="2019-02" db="EMBL/GenBank/DDBJ databases">
        <title>Deep-cultivation of Planctomycetes and their phenomic and genomic characterization uncovers novel biology.</title>
        <authorList>
            <person name="Wiegand S."/>
            <person name="Jogler M."/>
            <person name="Boedeker C."/>
            <person name="Pinto D."/>
            <person name="Vollmers J."/>
            <person name="Rivas-Marin E."/>
            <person name="Kohn T."/>
            <person name="Peeters S.H."/>
            <person name="Heuer A."/>
            <person name="Rast P."/>
            <person name="Oberbeckmann S."/>
            <person name="Bunk B."/>
            <person name="Jeske O."/>
            <person name="Meyerdierks A."/>
            <person name="Storesund J.E."/>
            <person name="Kallscheuer N."/>
            <person name="Luecker S."/>
            <person name="Lage O.M."/>
            <person name="Pohl T."/>
            <person name="Merkel B.J."/>
            <person name="Hornburger P."/>
            <person name="Mueller R.-W."/>
            <person name="Bruemmer F."/>
            <person name="Labrenz M."/>
            <person name="Spormann A.M."/>
            <person name="Op den Camp H."/>
            <person name="Overmann J."/>
            <person name="Amann R."/>
            <person name="Jetten M.S.M."/>
            <person name="Mascher T."/>
            <person name="Medema M.H."/>
            <person name="Devos D.P."/>
            <person name="Kaster A.-K."/>
            <person name="Ovreas L."/>
            <person name="Rohde M."/>
            <person name="Galperin M.Y."/>
            <person name="Jogler C."/>
        </authorList>
    </citation>
    <scope>NUCLEOTIDE SEQUENCE [LARGE SCALE GENOMIC DNA]</scope>
    <source>
        <strain evidence="6 7">Q31a</strain>
    </source>
</reference>
<dbReference type="EMBL" id="CP036298">
    <property type="protein sequence ID" value="QDV25195.1"/>
    <property type="molecule type" value="Genomic_DNA"/>
</dbReference>
<dbReference type="Pfam" id="PF00072">
    <property type="entry name" value="Response_reg"/>
    <property type="match status" value="1"/>
</dbReference>